<evidence type="ECO:0000313" key="3">
    <source>
        <dbReference type="EMBL" id="WPX08861.1"/>
    </source>
</evidence>
<evidence type="ECO:0000256" key="1">
    <source>
        <dbReference type="ARBA" id="ARBA00023002"/>
    </source>
</evidence>
<dbReference type="SUPFAM" id="SSF52833">
    <property type="entry name" value="Thioredoxin-like"/>
    <property type="match status" value="1"/>
</dbReference>
<feature type="domain" description="Peroxiredoxin C-terminal" evidence="2">
    <location>
        <begin position="33"/>
        <end position="75"/>
    </location>
</feature>
<dbReference type="EMBL" id="CP139957">
    <property type="protein sequence ID" value="WPX08861.1"/>
    <property type="molecule type" value="Genomic_DNA"/>
</dbReference>
<sequence>MFIVDDKGIVKLIMYYPQEVGRSIDEILGALKALQTSDANGVAMPENWLSNNLMGDKVIIPPASTEALAKERLEKAKTGETECFDWLFYYKKL</sequence>
<evidence type="ECO:0000259" key="2">
    <source>
        <dbReference type="Pfam" id="PF10417"/>
    </source>
</evidence>
<dbReference type="Gene3D" id="3.30.1020.10">
    <property type="entry name" value="Antioxidant, Horf6, Chain A, domain2"/>
    <property type="match status" value="1"/>
</dbReference>
<proteinExistence type="predicted"/>
<gene>
    <name evidence="3" type="ORF">SOJ16_000017</name>
</gene>
<reference evidence="3 4" key="1">
    <citation type="submission" date="2023-12" db="EMBL/GenBank/DDBJ databases">
        <authorList>
            <person name="Manesh M.J.H."/>
            <person name="Bing R.G."/>
            <person name="Willard D.J."/>
            <person name="Kelly R.M."/>
        </authorList>
    </citation>
    <scope>NUCLEOTIDE SEQUENCE [LARGE SCALE GENOMIC DNA]</scope>
    <source>
        <strain evidence="3 4">DSM 8977</strain>
    </source>
</reference>
<protein>
    <recommendedName>
        <fullName evidence="2">Peroxiredoxin C-terminal domain-containing protein</fullName>
    </recommendedName>
</protein>
<accession>A0ABZ0TZG8</accession>
<keyword evidence="4" id="KW-1185">Reference proteome</keyword>
<organism evidence="3 4">
    <name type="scientific">Anaerocellum danielii</name>
    <dbReference type="NCBI Taxonomy" id="1387557"/>
    <lineage>
        <taxon>Bacteria</taxon>
        <taxon>Bacillati</taxon>
        <taxon>Bacillota</taxon>
        <taxon>Bacillota incertae sedis</taxon>
        <taxon>Caldicellulosiruptorales</taxon>
        <taxon>Caldicellulosiruptoraceae</taxon>
        <taxon>Anaerocellum</taxon>
    </lineage>
</organism>
<keyword evidence="1" id="KW-0560">Oxidoreductase</keyword>
<dbReference type="Proteomes" id="UP001322744">
    <property type="component" value="Chromosome"/>
</dbReference>
<dbReference type="Pfam" id="PF10417">
    <property type="entry name" value="1-cysPrx_C"/>
    <property type="match status" value="1"/>
</dbReference>
<evidence type="ECO:0000313" key="4">
    <source>
        <dbReference type="Proteomes" id="UP001322744"/>
    </source>
</evidence>
<name>A0ABZ0TZG8_9FIRM</name>
<dbReference type="InterPro" id="IPR036249">
    <property type="entry name" value="Thioredoxin-like_sf"/>
</dbReference>
<dbReference type="InterPro" id="IPR019479">
    <property type="entry name" value="Peroxiredoxin_C"/>
</dbReference>